<proteinExistence type="predicted"/>
<evidence type="ECO:0008006" key="2">
    <source>
        <dbReference type="Google" id="ProtNLM"/>
    </source>
</evidence>
<name>A0A2N9EXK2_FAGSY</name>
<accession>A0A2N9EXK2</accession>
<organism evidence="1">
    <name type="scientific">Fagus sylvatica</name>
    <name type="common">Beechnut</name>
    <dbReference type="NCBI Taxonomy" id="28930"/>
    <lineage>
        <taxon>Eukaryota</taxon>
        <taxon>Viridiplantae</taxon>
        <taxon>Streptophyta</taxon>
        <taxon>Embryophyta</taxon>
        <taxon>Tracheophyta</taxon>
        <taxon>Spermatophyta</taxon>
        <taxon>Magnoliopsida</taxon>
        <taxon>eudicotyledons</taxon>
        <taxon>Gunneridae</taxon>
        <taxon>Pentapetalae</taxon>
        <taxon>rosids</taxon>
        <taxon>fabids</taxon>
        <taxon>Fagales</taxon>
        <taxon>Fagaceae</taxon>
        <taxon>Fagus</taxon>
    </lineage>
</organism>
<reference evidence="1" key="1">
    <citation type="submission" date="2018-02" db="EMBL/GenBank/DDBJ databases">
        <authorList>
            <person name="Cohen D.B."/>
            <person name="Kent A.D."/>
        </authorList>
    </citation>
    <scope>NUCLEOTIDE SEQUENCE</scope>
</reference>
<sequence length="283" mass="32241">MAGEGRAPAGHMGLGTYETCRGIRNLRIFNRALLGKWLWHFGNEREALWRWVILAKYGSLPGGWTSGSIPGPYGVGLWKNIRKDWIHFSRFLSYEVGDGTQVKFWTDIWCGMDTLKEAYPELYCFARYKEAVVVDHIHYQNDSVTWLLNFIHPAQDWELESISSFIDLLYKSGVKCSGLDKVCWKGSLGKESGESSSHLLHCPIAKELRNFICNLFGIQWVMPRRVMDLLACWGVGCGKSKNKDLWNSIPHGSSGYYGGSVTQDLLRTQKDMCWSLSGFFYAL</sequence>
<evidence type="ECO:0000313" key="1">
    <source>
        <dbReference type="EMBL" id="SPC79565.1"/>
    </source>
</evidence>
<protein>
    <recommendedName>
        <fullName evidence="2">Reverse transcriptase zinc-binding domain-containing protein</fullName>
    </recommendedName>
</protein>
<dbReference type="EMBL" id="OIVN01000397">
    <property type="protein sequence ID" value="SPC79565.1"/>
    <property type="molecule type" value="Genomic_DNA"/>
</dbReference>
<dbReference type="AlphaFoldDB" id="A0A2N9EXK2"/>
<gene>
    <name evidence="1" type="ORF">FSB_LOCUS7447</name>
</gene>